<dbReference type="Pfam" id="PF07690">
    <property type="entry name" value="MFS_1"/>
    <property type="match status" value="1"/>
</dbReference>
<dbReference type="OrthoDB" id="4822895at2"/>
<evidence type="ECO:0000256" key="5">
    <source>
        <dbReference type="ARBA" id="ARBA00022989"/>
    </source>
</evidence>
<feature type="transmembrane region" description="Helical" evidence="8">
    <location>
        <begin position="28"/>
        <end position="50"/>
    </location>
</feature>
<keyword evidence="6 8" id="KW-0472">Membrane</keyword>
<feature type="transmembrane region" description="Helical" evidence="8">
    <location>
        <begin position="142"/>
        <end position="162"/>
    </location>
</feature>
<feature type="transmembrane region" description="Helical" evidence="8">
    <location>
        <begin position="70"/>
        <end position="96"/>
    </location>
</feature>
<reference evidence="10 11" key="1">
    <citation type="submission" date="2018-04" db="EMBL/GenBank/DDBJ databases">
        <title>Bordetella sp. HZ20 isolated from seawater.</title>
        <authorList>
            <person name="Sun C."/>
        </authorList>
    </citation>
    <scope>NUCLEOTIDE SEQUENCE [LARGE SCALE GENOMIC DNA]</scope>
    <source>
        <strain evidence="10 11">HZ20</strain>
    </source>
</reference>
<organism evidence="10 11">
    <name type="scientific">Orrella marina</name>
    <dbReference type="NCBI Taxonomy" id="2163011"/>
    <lineage>
        <taxon>Bacteria</taxon>
        <taxon>Pseudomonadati</taxon>
        <taxon>Pseudomonadota</taxon>
        <taxon>Betaproteobacteria</taxon>
        <taxon>Burkholderiales</taxon>
        <taxon>Alcaligenaceae</taxon>
        <taxon>Orrella</taxon>
    </lineage>
</organism>
<name>A0A2R4XPH7_9BURK</name>
<evidence type="ECO:0000256" key="2">
    <source>
        <dbReference type="ARBA" id="ARBA00022448"/>
    </source>
</evidence>
<feature type="transmembrane region" description="Helical" evidence="8">
    <location>
        <begin position="316"/>
        <end position="335"/>
    </location>
</feature>
<dbReference type="AlphaFoldDB" id="A0A2R4XPH7"/>
<feature type="transmembrane region" description="Helical" evidence="8">
    <location>
        <begin position="341"/>
        <end position="361"/>
    </location>
</feature>
<keyword evidence="4 8" id="KW-0812">Transmembrane</keyword>
<dbReference type="SUPFAM" id="SSF103473">
    <property type="entry name" value="MFS general substrate transporter"/>
    <property type="match status" value="1"/>
</dbReference>
<evidence type="ECO:0000256" key="3">
    <source>
        <dbReference type="ARBA" id="ARBA00022475"/>
    </source>
</evidence>
<evidence type="ECO:0000313" key="10">
    <source>
        <dbReference type="EMBL" id="AWB35716.1"/>
    </source>
</evidence>
<dbReference type="InterPro" id="IPR036259">
    <property type="entry name" value="MFS_trans_sf"/>
</dbReference>
<accession>A0A2R4XPH7</accession>
<dbReference type="PROSITE" id="PS50850">
    <property type="entry name" value="MFS"/>
    <property type="match status" value="1"/>
</dbReference>
<evidence type="ECO:0000256" key="1">
    <source>
        <dbReference type="ARBA" id="ARBA00004651"/>
    </source>
</evidence>
<keyword evidence="11" id="KW-1185">Reference proteome</keyword>
<keyword evidence="5 8" id="KW-1133">Transmembrane helix</keyword>
<feature type="transmembrane region" description="Helical" evidence="8">
    <location>
        <begin position="282"/>
        <end position="304"/>
    </location>
</feature>
<dbReference type="GO" id="GO:0005886">
    <property type="term" value="C:plasma membrane"/>
    <property type="evidence" value="ECO:0007669"/>
    <property type="project" value="UniProtKB-SubCell"/>
</dbReference>
<feature type="domain" description="Major facilitator superfamily (MFS) profile" evidence="9">
    <location>
        <begin position="1"/>
        <end position="367"/>
    </location>
</feature>
<dbReference type="InterPro" id="IPR050171">
    <property type="entry name" value="MFS_Transporters"/>
</dbReference>
<evidence type="ECO:0000256" key="4">
    <source>
        <dbReference type="ARBA" id="ARBA00022692"/>
    </source>
</evidence>
<evidence type="ECO:0000313" key="11">
    <source>
        <dbReference type="Proteomes" id="UP000244571"/>
    </source>
</evidence>
<keyword evidence="2" id="KW-0813">Transport</keyword>
<evidence type="ECO:0000256" key="8">
    <source>
        <dbReference type="SAM" id="Phobius"/>
    </source>
</evidence>
<feature type="transmembrane region" description="Helical" evidence="8">
    <location>
        <begin position="116"/>
        <end position="136"/>
    </location>
</feature>
<protein>
    <submittedName>
        <fullName evidence="10">MFS transporter</fullName>
    </submittedName>
</protein>
<dbReference type="InterPro" id="IPR011701">
    <property type="entry name" value="MFS"/>
</dbReference>
<comment type="subcellular location">
    <subcellularLocation>
        <location evidence="1">Cell membrane</location>
        <topology evidence="1">Multi-pass membrane protein</topology>
    </subcellularLocation>
</comment>
<feature type="transmembrane region" description="Helical" evidence="8">
    <location>
        <begin position="195"/>
        <end position="217"/>
    </location>
</feature>
<sequence>MMVHMSLTGGRVSVTLSAIELGMSTFEVGMLIAFFALLPMLVSVTAGRLIDKVGPFRPMRAAALVAGSGALLPLIWLHWVSLGIAAVCIGVGHMMFQVSTQGQLGAAPAEQRLRNYSWLSLTLAISGFGGPLIAGLSIDHLGYRWAFGLLAIFPIGASLVVMRMRRRMLAAHIPKPRTQQKHKVKDLFRIRTLRYALLANLTLAGAWDTHAFLVPIYGAQRGLSATTIGTVLASFALATFLIRTVLPIIQRRATPWQLIHFAMITAGLNFLLYPLFSDVWVLAAMSFILGLSLGCTQPSILALLQQHAPDGRKSEVFGIRMALINGSQVSLPMAFGAMGSLIGVMPLFWGTALVVTSGAWFTRRAGREIPPQNEATQAAAAHSVTTAPGSMQNSVTADNPEQAKENLTSQEVASGDDIRPVRPPEEKSPRLS</sequence>
<evidence type="ECO:0000256" key="6">
    <source>
        <dbReference type="ARBA" id="ARBA00023136"/>
    </source>
</evidence>
<evidence type="ECO:0000259" key="9">
    <source>
        <dbReference type="PROSITE" id="PS50850"/>
    </source>
</evidence>
<gene>
    <name evidence="10" type="ORF">DBV39_07995</name>
</gene>
<feature type="region of interest" description="Disordered" evidence="7">
    <location>
        <begin position="381"/>
        <end position="432"/>
    </location>
</feature>
<dbReference type="KEGG" id="boz:DBV39_07995"/>
<feature type="compositionally biased region" description="Polar residues" evidence="7">
    <location>
        <begin position="383"/>
        <end position="412"/>
    </location>
</feature>
<dbReference type="Gene3D" id="1.20.1250.20">
    <property type="entry name" value="MFS general substrate transporter like domains"/>
    <property type="match status" value="1"/>
</dbReference>
<dbReference type="Proteomes" id="UP000244571">
    <property type="component" value="Chromosome"/>
</dbReference>
<dbReference type="PANTHER" id="PTHR23517">
    <property type="entry name" value="RESISTANCE PROTEIN MDTM, PUTATIVE-RELATED-RELATED"/>
    <property type="match status" value="1"/>
</dbReference>
<feature type="transmembrane region" description="Helical" evidence="8">
    <location>
        <begin position="258"/>
        <end position="276"/>
    </location>
</feature>
<feature type="compositionally biased region" description="Basic and acidic residues" evidence="7">
    <location>
        <begin position="416"/>
        <end position="432"/>
    </location>
</feature>
<dbReference type="EMBL" id="CP028901">
    <property type="protein sequence ID" value="AWB35716.1"/>
    <property type="molecule type" value="Genomic_DNA"/>
</dbReference>
<dbReference type="InterPro" id="IPR020846">
    <property type="entry name" value="MFS_dom"/>
</dbReference>
<evidence type="ECO:0000256" key="7">
    <source>
        <dbReference type="SAM" id="MobiDB-lite"/>
    </source>
</evidence>
<proteinExistence type="predicted"/>
<keyword evidence="3" id="KW-1003">Cell membrane</keyword>
<dbReference type="GO" id="GO:0022857">
    <property type="term" value="F:transmembrane transporter activity"/>
    <property type="evidence" value="ECO:0007669"/>
    <property type="project" value="InterPro"/>
</dbReference>
<feature type="transmembrane region" description="Helical" evidence="8">
    <location>
        <begin position="223"/>
        <end position="246"/>
    </location>
</feature>